<name>A0AA46DZ99_9FUSO</name>
<sequence length="223" mass="25724">MIIKYNVSGKERKKLVHAIARWLECDVKYLGAPTFAYRVDNFTIDKDGNLAFEDKTDSEIVERLLEHLYDEGYECENIAEEPQGIAIQMPLEGFDDGSLKNLRTLVEAKGNLIKKAIGVNELPINILNDRLDFPWFPEEPTPDEVKAYMHFITALCNLAKKQKRVTVKKKDIDNEKYAFRCFLLRLGFIGSEYKEERKILLHRLTGSTAFKNGKKDEEVKSCE</sequence>
<evidence type="ECO:0008006" key="3">
    <source>
        <dbReference type="Google" id="ProtNLM"/>
    </source>
</evidence>
<evidence type="ECO:0000313" key="1">
    <source>
        <dbReference type="EMBL" id="TDT71540.1"/>
    </source>
</evidence>
<protein>
    <recommendedName>
        <fullName evidence="3">Virulence protein</fullName>
    </recommendedName>
</protein>
<comment type="caution">
    <text evidence="1">The sequence shown here is derived from an EMBL/GenBank/DDBJ whole genome shotgun (WGS) entry which is preliminary data.</text>
</comment>
<evidence type="ECO:0000313" key="2">
    <source>
        <dbReference type="Proteomes" id="UP000294678"/>
    </source>
</evidence>
<accession>A0AA46DZ99</accession>
<reference evidence="1 2" key="1">
    <citation type="submission" date="2019-03" db="EMBL/GenBank/DDBJ databases">
        <title>Genomic Encyclopedia of Type Strains, Phase IV (KMG-IV): sequencing the most valuable type-strain genomes for metagenomic binning, comparative biology and taxonomic classification.</title>
        <authorList>
            <person name="Goeker M."/>
        </authorList>
    </citation>
    <scope>NUCLEOTIDE SEQUENCE [LARGE SCALE GENOMIC DNA]</scope>
    <source>
        <strain evidence="1 2">DSM 100055</strain>
    </source>
</reference>
<dbReference type="Proteomes" id="UP000294678">
    <property type="component" value="Unassembled WGS sequence"/>
</dbReference>
<dbReference type="AlphaFoldDB" id="A0AA46DZ99"/>
<organism evidence="1 2">
    <name type="scientific">Hypnocyclicus thermotrophus</name>
    <dbReference type="NCBI Taxonomy" id="1627895"/>
    <lineage>
        <taxon>Bacteria</taxon>
        <taxon>Fusobacteriati</taxon>
        <taxon>Fusobacteriota</taxon>
        <taxon>Fusobacteriia</taxon>
        <taxon>Fusobacteriales</taxon>
        <taxon>Fusobacteriaceae</taxon>
        <taxon>Hypnocyclicus</taxon>
    </lineage>
</organism>
<dbReference type="RefSeq" id="WP_134112804.1">
    <property type="nucleotide sequence ID" value="NZ_SOBG01000003.1"/>
</dbReference>
<gene>
    <name evidence="1" type="ORF">EV215_0918</name>
</gene>
<dbReference type="EMBL" id="SOBG01000003">
    <property type="protein sequence ID" value="TDT71540.1"/>
    <property type="molecule type" value="Genomic_DNA"/>
</dbReference>
<keyword evidence="2" id="KW-1185">Reference proteome</keyword>
<proteinExistence type="predicted"/>